<keyword evidence="11" id="KW-1185">Reference proteome</keyword>
<organism evidence="10 11">
    <name type="scientific">Sorghum bicolor</name>
    <name type="common">Sorghum</name>
    <name type="synonym">Sorghum vulgare</name>
    <dbReference type="NCBI Taxonomy" id="4558"/>
    <lineage>
        <taxon>Eukaryota</taxon>
        <taxon>Viridiplantae</taxon>
        <taxon>Streptophyta</taxon>
        <taxon>Embryophyta</taxon>
        <taxon>Tracheophyta</taxon>
        <taxon>Spermatophyta</taxon>
        <taxon>Magnoliopsida</taxon>
        <taxon>Liliopsida</taxon>
        <taxon>Poales</taxon>
        <taxon>Poaceae</taxon>
        <taxon>PACMAD clade</taxon>
        <taxon>Panicoideae</taxon>
        <taxon>Andropogonodae</taxon>
        <taxon>Andropogoneae</taxon>
        <taxon>Sorghinae</taxon>
        <taxon>Sorghum</taxon>
    </lineage>
</organism>
<dbReference type="eggNOG" id="KOG0504">
    <property type="taxonomic scope" value="Eukaryota"/>
</dbReference>
<evidence type="ECO:0000256" key="1">
    <source>
        <dbReference type="ARBA" id="ARBA00004141"/>
    </source>
</evidence>
<dbReference type="Pfam" id="PF13962">
    <property type="entry name" value="PGG"/>
    <property type="match status" value="1"/>
</dbReference>
<reference evidence="10" key="2">
    <citation type="submission" date="2017-02" db="EMBL/GenBank/DDBJ databases">
        <title>WGS assembly of Sorghum bicolor.</title>
        <authorList>
            <person name="Paterson A."/>
            <person name="Mullet J."/>
            <person name="Bowers J."/>
            <person name="Bruggmann R."/>
            <person name="Dubchak I."/>
            <person name="Grimwood J."/>
            <person name="Gundlach H."/>
            <person name="Haberer G."/>
            <person name="Hellsten U."/>
            <person name="Mitros T."/>
            <person name="Poliakov A."/>
            <person name="Schmutz J."/>
            <person name="Spannagl M."/>
            <person name="Tang H."/>
            <person name="Wang X."/>
            <person name="Wicker T."/>
            <person name="Bharti A."/>
            <person name="Chapman J."/>
            <person name="Feltus F."/>
            <person name="Gowik U."/>
            <person name="Grigoriev I."/>
            <person name="Lyons E."/>
            <person name="Maher C."/>
            <person name="Martis M."/>
            <person name="Narechania A."/>
            <person name="Otillar R."/>
            <person name="Penning B."/>
            <person name="Salamov A."/>
            <person name="Wang Y."/>
            <person name="Zhang L."/>
            <person name="Carpita N."/>
            <person name="Freeling M."/>
            <person name="Gingle A."/>
            <person name="Hash C."/>
            <person name="Keller B."/>
            <person name="Klein P."/>
            <person name="Kresovich S."/>
            <person name="Mccann M."/>
            <person name="Ming R."/>
            <person name="Peterson D."/>
            <person name="Rahman M."/>
            <person name="Ware D."/>
            <person name="Westhoff P."/>
            <person name="Mayer K."/>
            <person name="Messing J."/>
            <person name="Sims D."/>
            <person name="Jenkins J."/>
            <person name="Shu S."/>
            <person name="Rokhsar D."/>
        </authorList>
    </citation>
    <scope>NUCLEOTIDE SEQUENCE</scope>
</reference>
<evidence type="ECO:0000256" key="2">
    <source>
        <dbReference type="ARBA" id="ARBA00022692"/>
    </source>
</evidence>
<dbReference type="InterPro" id="IPR036770">
    <property type="entry name" value="Ankyrin_rpt-contain_sf"/>
</dbReference>
<keyword evidence="5 7" id="KW-0040">ANK repeat</keyword>
<gene>
    <name evidence="10" type="ORF">SORBI_3009G014000</name>
</gene>
<dbReference type="STRING" id="4558.A0A1B6P642"/>
<feature type="transmembrane region" description="Helical" evidence="8">
    <location>
        <begin position="480"/>
        <end position="500"/>
    </location>
</feature>
<dbReference type="PROSITE" id="PS50088">
    <property type="entry name" value="ANK_REPEAT"/>
    <property type="match status" value="4"/>
</dbReference>
<feature type="repeat" description="ANK" evidence="7">
    <location>
        <begin position="332"/>
        <end position="365"/>
    </location>
</feature>
<dbReference type="EMBL" id="CM000768">
    <property type="protein sequence ID" value="KXG21092.1"/>
    <property type="molecule type" value="Genomic_DNA"/>
</dbReference>
<reference evidence="10 11" key="1">
    <citation type="journal article" date="2009" name="Nature">
        <title>The Sorghum bicolor genome and the diversification of grasses.</title>
        <authorList>
            <person name="Paterson A.H."/>
            <person name="Bowers J.E."/>
            <person name="Bruggmann R."/>
            <person name="Dubchak I."/>
            <person name="Grimwood J."/>
            <person name="Gundlach H."/>
            <person name="Haberer G."/>
            <person name="Hellsten U."/>
            <person name="Mitros T."/>
            <person name="Poliakov A."/>
            <person name="Schmutz J."/>
            <person name="Spannagl M."/>
            <person name="Tang H."/>
            <person name="Wang X."/>
            <person name="Wicker T."/>
            <person name="Bharti A.K."/>
            <person name="Chapman J."/>
            <person name="Feltus F.A."/>
            <person name="Gowik U."/>
            <person name="Grigoriev I.V."/>
            <person name="Lyons E."/>
            <person name="Maher C.A."/>
            <person name="Martis M."/>
            <person name="Narechania A."/>
            <person name="Otillar R.P."/>
            <person name="Penning B.W."/>
            <person name="Salamov A.A."/>
            <person name="Wang Y."/>
            <person name="Zhang L."/>
            <person name="Carpita N.C."/>
            <person name="Freeling M."/>
            <person name="Gingle A.R."/>
            <person name="Hash C.T."/>
            <person name="Keller B."/>
            <person name="Klein P."/>
            <person name="Kresovich S."/>
            <person name="McCann M.C."/>
            <person name="Ming R."/>
            <person name="Peterson D.G."/>
            <person name="Mehboob-ur-Rahman"/>
            <person name="Ware D."/>
            <person name="Westhoff P."/>
            <person name="Mayer K.F."/>
            <person name="Messing J."/>
            <person name="Rokhsar D.S."/>
        </authorList>
    </citation>
    <scope>NUCLEOTIDE SEQUENCE [LARGE SCALE GENOMIC DNA]</scope>
    <source>
        <strain evidence="11">cv. BTx623</strain>
    </source>
</reference>
<dbReference type="SMART" id="SM00248">
    <property type="entry name" value="ANK"/>
    <property type="match status" value="9"/>
</dbReference>
<dbReference type="SUPFAM" id="SSF48403">
    <property type="entry name" value="Ankyrin repeat"/>
    <property type="match status" value="1"/>
</dbReference>
<dbReference type="InterPro" id="IPR026961">
    <property type="entry name" value="PGG_dom"/>
</dbReference>
<dbReference type="PROSITE" id="PS50297">
    <property type="entry name" value="ANK_REP_REGION"/>
    <property type="match status" value="3"/>
</dbReference>
<keyword evidence="2 8" id="KW-0812">Transmembrane</keyword>
<dbReference type="OMA" id="FFCCEAY"/>
<feature type="transmembrane region" description="Helical" evidence="8">
    <location>
        <begin position="430"/>
        <end position="450"/>
    </location>
</feature>
<dbReference type="GO" id="GO:0016020">
    <property type="term" value="C:membrane"/>
    <property type="evidence" value="ECO:0007669"/>
    <property type="project" value="UniProtKB-SubCell"/>
</dbReference>
<accession>A0A1B6P642</accession>
<dbReference type="PANTHER" id="PTHR24186">
    <property type="entry name" value="PROTEIN PHOSPHATASE 1 REGULATORY SUBUNIT"/>
    <property type="match status" value="1"/>
</dbReference>
<reference evidence="11" key="3">
    <citation type="journal article" date="2018" name="Plant J.">
        <title>The Sorghum bicolor reference genome: improved assembly, gene annotations, a transcriptome atlas, and signatures of genome organization.</title>
        <authorList>
            <person name="McCormick R.F."/>
            <person name="Truong S.K."/>
            <person name="Sreedasyam A."/>
            <person name="Jenkins J."/>
            <person name="Shu S."/>
            <person name="Sims D."/>
            <person name="Kennedy M."/>
            <person name="Amirebrahimi M."/>
            <person name="Weers B.D."/>
            <person name="McKinley B."/>
            <person name="Mattison A."/>
            <person name="Morishige D.T."/>
            <person name="Grimwood J."/>
            <person name="Schmutz J."/>
            <person name="Mullet J.E."/>
        </authorList>
    </citation>
    <scope>NUCLEOTIDE SEQUENCE [LARGE SCALE GENOMIC DNA]</scope>
    <source>
        <strain evidence="11">cv. BTx623</strain>
    </source>
</reference>
<evidence type="ECO:0000313" key="10">
    <source>
        <dbReference type="EMBL" id="KXG21092.1"/>
    </source>
</evidence>
<dbReference type="Proteomes" id="UP000000768">
    <property type="component" value="Chromosome 9"/>
</dbReference>
<evidence type="ECO:0000256" key="4">
    <source>
        <dbReference type="ARBA" id="ARBA00022989"/>
    </source>
</evidence>
<protein>
    <recommendedName>
        <fullName evidence="9">PGG domain-containing protein</fullName>
    </recommendedName>
</protein>
<sequence>MHTPHTMNPQLLKAVSNGDADLLAQILSTTTIAEDSRCACLEGVTADGSSALHIAARHGYLKLVEMICDQDISLIKATNNLLDTPLICAARAGHADVVDYLIQLASTQRDTEYVLRARNSGGATAVHEAVRNGHASVLGKIMSRDASLAAMVDGQGVSPLYMAVVSNRADMVDILIRESREGSVKSPASYAGPDGQTALHAAFFATNAHSMCKSLQRWDPALAEKADSSGRTALHYAASFGKLGVVKLLLVNSLLAYIPDDDGLYPVHYAAMAGYSIIIREIMEICPSCDELVDKKHRSILHCAVEFGRATVVWYICVNPKFMSIMNAGDSEGNTPLHLAVKHGHVLSFILLMMDIRVNLGIINHKGFTPLGVAWNENAHKYSFSVFMDIYMEVSFFCCEAYSIPSDLVGNQRYNHCLEDNKKSSRFSKVSQTMLCLSVLIAAASFAAAFTPPGNEKAGMAPLDGESYLQSYVEANTLSFYHSAIATCLLIHASLATIPIRYRSNYLRVSAVMVLTAVVCMFEAFTSVVRLSLDPQKSFFFFCALLVQRAEYFLLCLLLIIPVCLRVLRKIKHPRPDMPFKVLAALASFLRIGVALYMISFVTRVQPGKQESCSGPECHDGVLLHPT</sequence>
<feature type="domain" description="PGG" evidence="9">
    <location>
        <begin position="427"/>
        <end position="528"/>
    </location>
</feature>
<feature type="transmembrane region" description="Helical" evidence="8">
    <location>
        <begin position="539"/>
        <end position="568"/>
    </location>
</feature>
<name>A0A1B6P642_SORBI</name>
<feature type="repeat" description="ANK" evidence="7">
    <location>
        <begin position="155"/>
        <end position="187"/>
    </location>
</feature>
<dbReference type="OrthoDB" id="1916412at2759"/>
<evidence type="ECO:0000256" key="7">
    <source>
        <dbReference type="PROSITE-ProRule" id="PRU00023"/>
    </source>
</evidence>
<feature type="transmembrane region" description="Helical" evidence="8">
    <location>
        <begin position="512"/>
        <end position="533"/>
    </location>
</feature>
<feature type="repeat" description="ANK" evidence="7">
    <location>
        <begin position="229"/>
        <end position="250"/>
    </location>
</feature>
<evidence type="ECO:0000256" key="6">
    <source>
        <dbReference type="ARBA" id="ARBA00023136"/>
    </source>
</evidence>
<dbReference type="PANTHER" id="PTHR24186:SF50">
    <property type="entry name" value="ANKYRIN REPEAT-CONTAINING PROTEIN ITN1-LIKE ISOFORM X1"/>
    <property type="match status" value="1"/>
</dbReference>
<dbReference type="Pfam" id="PF00023">
    <property type="entry name" value="Ank"/>
    <property type="match status" value="1"/>
</dbReference>
<keyword evidence="3" id="KW-0677">Repeat</keyword>
<keyword evidence="4 8" id="KW-1133">Transmembrane helix</keyword>
<evidence type="ECO:0000313" key="11">
    <source>
        <dbReference type="Proteomes" id="UP000000768"/>
    </source>
</evidence>
<feature type="transmembrane region" description="Helical" evidence="8">
    <location>
        <begin position="580"/>
        <end position="599"/>
    </location>
</feature>
<dbReference type="Gramene" id="OQU77237">
    <property type="protein sequence ID" value="OQU77237"/>
    <property type="gene ID" value="SORBI_3009G014000"/>
</dbReference>
<evidence type="ECO:0000256" key="8">
    <source>
        <dbReference type="SAM" id="Phobius"/>
    </source>
</evidence>
<dbReference type="Pfam" id="PF12796">
    <property type="entry name" value="Ank_2"/>
    <property type="match status" value="2"/>
</dbReference>
<evidence type="ECO:0000259" key="9">
    <source>
        <dbReference type="Pfam" id="PF13962"/>
    </source>
</evidence>
<dbReference type="InParanoid" id="A0A1B6P642"/>
<dbReference type="EMBL" id="CM000768">
    <property type="protein sequence ID" value="OQU77237.1"/>
    <property type="molecule type" value="Genomic_DNA"/>
</dbReference>
<dbReference type="AlphaFoldDB" id="A0A1B6P642"/>
<dbReference type="InterPro" id="IPR002110">
    <property type="entry name" value="Ankyrin_rpt"/>
</dbReference>
<evidence type="ECO:0000256" key="5">
    <source>
        <dbReference type="ARBA" id="ARBA00023043"/>
    </source>
</evidence>
<keyword evidence="6 8" id="KW-0472">Membrane</keyword>
<comment type="subcellular location">
    <subcellularLocation>
        <location evidence="1">Membrane</location>
        <topology evidence="1">Multi-pass membrane protein</topology>
    </subcellularLocation>
</comment>
<evidence type="ECO:0000256" key="3">
    <source>
        <dbReference type="ARBA" id="ARBA00022737"/>
    </source>
</evidence>
<dbReference type="Gramene" id="KXG21092">
    <property type="protein sequence ID" value="KXG21092"/>
    <property type="gene ID" value="SORBI_3009G014000"/>
</dbReference>
<dbReference type="Gene3D" id="1.25.40.20">
    <property type="entry name" value="Ankyrin repeat-containing domain"/>
    <property type="match status" value="3"/>
</dbReference>
<feature type="repeat" description="ANK" evidence="7">
    <location>
        <begin position="47"/>
        <end position="79"/>
    </location>
</feature>
<proteinExistence type="predicted"/>